<dbReference type="RefSeq" id="WP_186960892.1">
    <property type="nucleotide sequence ID" value="NZ_JACOOI010000027.1"/>
</dbReference>
<dbReference type="Proteomes" id="UP000644010">
    <property type="component" value="Unassembled WGS sequence"/>
</dbReference>
<sequence>MDRIKTYIINLPKDQERRENILNETGQYPCLEVEMVRAVYGKELTDEEKGCLFNTGDYTRRYRRSVLPGEIGCVLSHRACYKRMLESDQEFALILEDDARFVEGVFKEDFSESVMDFMKDDKPLVLLLHADFESMGKKSPFYGNFYLYPVYSALFATAYLINKKAANLLLQEKFPYWVADDWLLFRRWGIRVYSLYPSVVIQQWDTFDSSILDEKRSSGRKRILPRSLIECRMAYEKLGYYFLRTIGIIRHLHG</sequence>
<organism evidence="3 4">
    <name type="scientific">Parabacteroides segnis</name>
    <dbReference type="NCBI Taxonomy" id="2763058"/>
    <lineage>
        <taxon>Bacteria</taxon>
        <taxon>Pseudomonadati</taxon>
        <taxon>Bacteroidota</taxon>
        <taxon>Bacteroidia</taxon>
        <taxon>Bacteroidales</taxon>
        <taxon>Tannerellaceae</taxon>
        <taxon>Parabacteroides</taxon>
    </lineage>
</organism>
<name>A0ABR7E7G7_9BACT</name>
<feature type="transmembrane region" description="Helical" evidence="1">
    <location>
        <begin position="145"/>
        <end position="161"/>
    </location>
</feature>
<evidence type="ECO:0000259" key="2">
    <source>
        <dbReference type="Pfam" id="PF01755"/>
    </source>
</evidence>
<accession>A0ABR7E7G7</accession>
<evidence type="ECO:0000256" key="1">
    <source>
        <dbReference type="SAM" id="Phobius"/>
    </source>
</evidence>
<protein>
    <submittedName>
        <fullName evidence="3">Glycosyltransferase family 25 protein</fullName>
    </submittedName>
</protein>
<dbReference type="InterPro" id="IPR002654">
    <property type="entry name" value="Glyco_trans_25"/>
</dbReference>
<keyword evidence="1" id="KW-0812">Transmembrane</keyword>
<keyword evidence="4" id="KW-1185">Reference proteome</keyword>
<proteinExistence type="predicted"/>
<dbReference type="EMBL" id="JACOOI010000027">
    <property type="protein sequence ID" value="MBC5645148.1"/>
    <property type="molecule type" value="Genomic_DNA"/>
</dbReference>
<evidence type="ECO:0000313" key="4">
    <source>
        <dbReference type="Proteomes" id="UP000644010"/>
    </source>
</evidence>
<feature type="domain" description="Glycosyl transferase family 25" evidence="2">
    <location>
        <begin position="5"/>
        <end position="180"/>
    </location>
</feature>
<evidence type="ECO:0000313" key="3">
    <source>
        <dbReference type="EMBL" id="MBC5645148.1"/>
    </source>
</evidence>
<keyword evidence="1" id="KW-1133">Transmembrane helix</keyword>
<dbReference type="Pfam" id="PF01755">
    <property type="entry name" value="Glyco_transf_25"/>
    <property type="match status" value="1"/>
</dbReference>
<comment type="caution">
    <text evidence="3">The sequence shown here is derived from an EMBL/GenBank/DDBJ whole genome shotgun (WGS) entry which is preliminary data.</text>
</comment>
<keyword evidence="1" id="KW-0472">Membrane</keyword>
<dbReference type="CDD" id="cd06532">
    <property type="entry name" value="Glyco_transf_25"/>
    <property type="match status" value="1"/>
</dbReference>
<reference evidence="3 4" key="1">
    <citation type="submission" date="2020-08" db="EMBL/GenBank/DDBJ databases">
        <title>Genome public.</title>
        <authorList>
            <person name="Liu C."/>
            <person name="Sun Q."/>
        </authorList>
    </citation>
    <scope>NUCLEOTIDE SEQUENCE [LARGE SCALE GENOMIC DNA]</scope>
    <source>
        <strain evidence="3 4">BX2</strain>
    </source>
</reference>
<gene>
    <name evidence="3" type="ORF">H8S77_19895</name>
</gene>